<keyword evidence="1" id="KW-0863">Zinc-finger</keyword>
<dbReference type="InterPro" id="IPR036875">
    <property type="entry name" value="Znf_CCHC_sf"/>
</dbReference>
<dbReference type="OrthoDB" id="1738260at2759"/>
<dbReference type="PANTHER" id="PTHR35317:SF23">
    <property type="entry name" value="OS04G0629600 PROTEIN"/>
    <property type="match status" value="1"/>
</dbReference>
<dbReference type="InterPro" id="IPR001878">
    <property type="entry name" value="Znf_CCHC"/>
</dbReference>
<name>A0A5N6PI15_9ASTR</name>
<dbReference type="AlphaFoldDB" id="A0A5N6PI15"/>
<dbReference type="Pfam" id="PF14223">
    <property type="entry name" value="Retrotran_gag_2"/>
    <property type="match status" value="1"/>
</dbReference>
<reference evidence="3 4" key="1">
    <citation type="submission" date="2019-05" db="EMBL/GenBank/DDBJ databases">
        <title>Mikania micrantha, genome provides insights into the molecular mechanism of rapid growth.</title>
        <authorList>
            <person name="Liu B."/>
        </authorList>
    </citation>
    <scope>NUCLEOTIDE SEQUENCE [LARGE SCALE GENOMIC DNA]</scope>
    <source>
        <strain evidence="3">NLD-2019</strain>
        <tissue evidence="3">Leaf</tissue>
    </source>
</reference>
<gene>
    <name evidence="3" type="ORF">E3N88_09085</name>
</gene>
<feature type="domain" description="CCHC-type" evidence="2">
    <location>
        <begin position="343"/>
        <end position="359"/>
    </location>
</feature>
<keyword evidence="4" id="KW-1185">Reference proteome</keyword>
<keyword evidence="1" id="KW-0862">Zinc</keyword>
<comment type="caution">
    <text evidence="3">The sequence shown here is derived from an EMBL/GenBank/DDBJ whole genome shotgun (WGS) entry which is preliminary data.</text>
</comment>
<dbReference type="PANTHER" id="PTHR35317">
    <property type="entry name" value="OS04G0629600 PROTEIN"/>
    <property type="match status" value="1"/>
</dbReference>
<accession>A0A5N6PI15</accession>
<evidence type="ECO:0000313" key="4">
    <source>
        <dbReference type="Proteomes" id="UP000326396"/>
    </source>
</evidence>
<dbReference type="SUPFAM" id="SSF57756">
    <property type="entry name" value="Retrovirus zinc finger-like domains"/>
    <property type="match status" value="1"/>
</dbReference>
<dbReference type="EMBL" id="SZYD01000004">
    <property type="protein sequence ID" value="KAD6454379.1"/>
    <property type="molecule type" value="Genomic_DNA"/>
</dbReference>
<organism evidence="3 4">
    <name type="scientific">Mikania micrantha</name>
    <name type="common">bitter vine</name>
    <dbReference type="NCBI Taxonomy" id="192012"/>
    <lineage>
        <taxon>Eukaryota</taxon>
        <taxon>Viridiplantae</taxon>
        <taxon>Streptophyta</taxon>
        <taxon>Embryophyta</taxon>
        <taxon>Tracheophyta</taxon>
        <taxon>Spermatophyta</taxon>
        <taxon>Magnoliopsida</taxon>
        <taxon>eudicotyledons</taxon>
        <taxon>Gunneridae</taxon>
        <taxon>Pentapetalae</taxon>
        <taxon>asterids</taxon>
        <taxon>campanulids</taxon>
        <taxon>Asterales</taxon>
        <taxon>Asteraceae</taxon>
        <taxon>Asteroideae</taxon>
        <taxon>Heliantheae alliance</taxon>
        <taxon>Eupatorieae</taxon>
        <taxon>Mikania</taxon>
    </lineage>
</organism>
<proteinExistence type="predicted"/>
<keyword evidence="1" id="KW-0479">Metal-binding</keyword>
<dbReference type="GO" id="GO:0003676">
    <property type="term" value="F:nucleic acid binding"/>
    <property type="evidence" value="ECO:0007669"/>
    <property type="project" value="InterPro"/>
</dbReference>
<evidence type="ECO:0000259" key="2">
    <source>
        <dbReference type="PROSITE" id="PS50158"/>
    </source>
</evidence>
<dbReference type="PROSITE" id="PS50158">
    <property type="entry name" value="ZF_CCHC"/>
    <property type="match status" value="1"/>
</dbReference>
<dbReference type="Proteomes" id="UP000326396">
    <property type="component" value="Linkage Group LG12"/>
</dbReference>
<evidence type="ECO:0000256" key="1">
    <source>
        <dbReference type="PROSITE-ProRule" id="PRU00047"/>
    </source>
</evidence>
<sequence length="622" mass="69938">MSTLNNDPHNTGSATKPPMLVRSEYNIWQRRMLHHLSINSAGCWKSVVHGPYKPMITHPETKTMIPKPSDMYSDEDIKLFEIDAKAHGILAMALPNEIYSGLMHHDTAHDLWVALKEQFGGTDEVLANTREILAQQYETFSHRKGESLTQQFERFSCLISELKMVKQEYTNSQMNNRFLRSLPERWDTYTIVLRSNANLENLSLTQLHGKLLTFEREVEQKRKLSSSGKLTDDFIPGNIALMGQESEYAASECSYDEHIDFSTNGAEHAFVGIDGNAGNSGENWCFVMDDLKGIPDDDLEEMDILSQMALINIRSQKFYKRTGRKFPGLTGKTKVGFDKGKLRCHKCHRLGHFARECKSSGSCSSAPFVTFPSNNSQNKGQRSSGSSQQQFYPAHFLSQGPTPYPYPCFYMPQSTQNQVLTTQQPPALPEANQTKSNHQTQPQQQSFFTTGVADWSSLPDDLSDFSEQLFTGAVSHGGDNLFGNLALMAIDSNENSCFTSSTAQVSSESKAKLCSQSCISAFASIREINVELINEKFDLEKVVTKNKTEFEKVLNEKESEIYKLKCQLSDEKAKVEVMLVKHNDLKQTLAATQVECAKWVESCKGFEMLLNKQTASNVKFGI</sequence>
<evidence type="ECO:0000313" key="3">
    <source>
        <dbReference type="EMBL" id="KAD6454379.1"/>
    </source>
</evidence>
<protein>
    <recommendedName>
        <fullName evidence="2">CCHC-type domain-containing protein</fullName>
    </recommendedName>
</protein>
<dbReference type="GO" id="GO:0008270">
    <property type="term" value="F:zinc ion binding"/>
    <property type="evidence" value="ECO:0007669"/>
    <property type="project" value="UniProtKB-KW"/>
</dbReference>